<dbReference type="Proteomes" id="UP000834503">
    <property type="component" value="Unassembled WGS sequence"/>
</dbReference>
<dbReference type="AlphaFoldDB" id="A0A9N8GV59"/>
<dbReference type="EMBL" id="CAHPQX010000212">
    <property type="protein sequence ID" value="CAB5614935.1"/>
    <property type="molecule type" value="Genomic_DNA"/>
</dbReference>
<gene>
    <name evidence="1" type="primary">bdhA_3</name>
    <name evidence="1" type="ORF">GHA_05963</name>
</gene>
<comment type="caution">
    <text evidence="1">The sequence shown here is derived from an EMBL/GenBank/DDBJ whole genome shotgun (WGS) entry which is preliminary data.</text>
</comment>
<organism evidence="1 2">
    <name type="scientific">Citrobacter werkmanii</name>
    <dbReference type="NCBI Taxonomy" id="67827"/>
    <lineage>
        <taxon>Bacteria</taxon>
        <taxon>Pseudomonadati</taxon>
        <taxon>Pseudomonadota</taxon>
        <taxon>Gammaproteobacteria</taxon>
        <taxon>Enterobacterales</taxon>
        <taxon>Enterobacteriaceae</taxon>
        <taxon>Citrobacter</taxon>
        <taxon>Citrobacter freundii complex</taxon>
    </lineage>
</organism>
<dbReference type="EC" id="1.1.1.30" evidence="1"/>
<dbReference type="SUPFAM" id="SSF51735">
    <property type="entry name" value="NAD(P)-binding Rossmann-fold domains"/>
    <property type="match status" value="1"/>
</dbReference>
<reference evidence="1" key="1">
    <citation type="submission" date="2020-05" db="EMBL/GenBank/DDBJ databases">
        <authorList>
            <person name="Delgado-Blas J."/>
        </authorList>
    </citation>
    <scope>NUCLEOTIDE SEQUENCE</scope>
    <source>
        <strain evidence="1">BB1459</strain>
    </source>
</reference>
<evidence type="ECO:0000313" key="1">
    <source>
        <dbReference type="EMBL" id="CAB5614935.1"/>
    </source>
</evidence>
<proteinExistence type="predicted"/>
<evidence type="ECO:0000313" key="2">
    <source>
        <dbReference type="Proteomes" id="UP000834503"/>
    </source>
</evidence>
<keyword evidence="1" id="KW-0560">Oxidoreductase</keyword>
<dbReference type="Gene3D" id="3.40.50.720">
    <property type="entry name" value="NAD(P)-binding Rossmann-like Domain"/>
    <property type="match status" value="1"/>
</dbReference>
<accession>A0A9N8GV59</accession>
<dbReference type="GO" id="GO:0003858">
    <property type="term" value="F:3-hydroxybutyrate dehydrogenase activity"/>
    <property type="evidence" value="ECO:0007669"/>
    <property type="project" value="UniProtKB-EC"/>
</dbReference>
<dbReference type="InterPro" id="IPR036291">
    <property type="entry name" value="NAD(P)-bd_dom_sf"/>
</dbReference>
<sequence>MTPLVEKQIPEQAKELNISEEEVVKNIMLGGTVDGEFTTVQDIADTAIFLAGFKTNALTGQKILVSHGWGM</sequence>
<protein>
    <submittedName>
        <fullName evidence="1">D-beta-hydroxybutyrate dehydrogenase</fullName>
        <ecNumber evidence="1">1.1.1.30</ecNumber>
    </submittedName>
</protein>
<name>A0A9N8GV59_9ENTR</name>